<feature type="binding site" evidence="7">
    <location>
        <begin position="19"/>
        <end position="26"/>
    </location>
    <ligand>
        <name>GTP</name>
        <dbReference type="ChEBI" id="CHEBI:37565"/>
    </ligand>
</feature>
<dbReference type="Pfam" id="PF14492">
    <property type="entry name" value="EFG_III"/>
    <property type="match status" value="1"/>
</dbReference>
<dbReference type="NCBIfam" id="TIGR00231">
    <property type="entry name" value="small_GTP"/>
    <property type="match status" value="1"/>
</dbReference>
<dbReference type="Gene3D" id="2.40.30.10">
    <property type="entry name" value="Translation factors"/>
    <property type="match status" value="1"/>
</dbReference>
<dbReference type="SMART" id="SM00889">
    <property type="entry name" value="EFG_IV"/>
    <property type="match status" value="1"/>
</dbReference>
<dbReference type="STRING" id="1600.LBAT_0353"/>
<dbReference type="Pfam" id="PF22042">
    <property type="entry name" value="EF-G_D2"/>
    <property type="match status" value="1"/>
</dbReference>
<dbReference type="GO" id="GO:0005737">
    <property type="term" value="C:cytoplasm"/>
    <property type="evidence" value="ECO:0007669"/>
    <property type="project" value="UniProtKB-SubCell"/>
</dbReference>
<evidence type="ECO:0000256" key="3">
    <source>
        <dbReference type="ARBA" id="ARBA00022741"/>
    </source>
</evidence>
<dbReference type="FunFam" id="3.30.70.870:FF:000001">
    <property type="entry name" value="Elongation factor G"/>
    <property type="match status" value="1"/>
</dbReference>
<evidence type="ECO:0000256" key="5">
    <source>
        <dbReference type="ARBA" id="ARBA00022917"/>
    </source>
</evidence>
<dbReference type="NCBIfam" id="NF009381">
    <property type="entry name" value="PRK12740.1-5"/>
    <property type="match status" value="1"/>
</dbReference>
<evidence type="ECO:0000256" key="6">
    <source>
        <dbReference type="ARBA" id="ARBA00023134"/>
    </source>
</evidence>
<dbReference type="InterPro" id="IPR020568">
    <property type="entry name" value="Ribosomal_Su5_D2-typ_SF"/>
</dbReference>
<dbReference type="FunFam" id="3.30.70.240:FF:000001">
    <property type="entry name" value="Elongation factor G"/>
    <property type="match status" value="1"/>
</dbReference>
<evidence type="ECO:0000256" key="4">
    <source>
        <dbReference type="ARBA" id="ARBA00022768"/>
    </source>
</evidence>
<dbReference type="PRINTS" id="PR00315">
    <property type="entry name" value="ELONGATNFCT"/>
</dbReference>
<dbReference type="GO" id="GO:0003746">
    <property type="term" value="F:translation elongation factor activity"/>
    <property type="evidence" value="ECO:0007669"/>
    <property type="project" value="UniProtKB-UniRule"/>
</dbReference>
<dbReference type="Pfam" id="PF00679">
    <property type="entry name" value="EFG_C"/>
    <property type="match status" value="1"/>
</dbReference>
<dbReference type="SUPFAM" id="SSF52540">
    <property type="entry name" value="P-loop containing nucleoside triphosphate hydrolases"/>
    <property type="match status" value="1"/>
</dbReference>
<dbReference type="GO" id="GO:0005525">
    <property type="term" value="F:GTP binding"/>
    <property type="evidence" value="ECO:0007669"/>
    <property type="project" value="UniProtKB-UniRule"/>
</dbReference>
<dbReference type="OrthoDB" id="9804431at2"/>
<dbReference type="InterPro" id="IPR027417">
    <property type="entry name" value="P-loop_NTPase"/>
</dbReference>
<evidence type="ECO:0000313" key="9">
    <source>
        <dbReference type="EMBL" id="BAQ56742.1"/>
    </source>
</evidence>
<dbReference type="InterPro" id="IPR041095">
    <property type="entry name" value="EFG_II"/>
</dbReference>
<dbReference type="EMBL" id="AP014808">
    <property type="protein sequence ID" value="BAQ56742.1"/>
    <property type="molecule type" value="Genomic_DNA"/>
</dbReference>
<dbReference type="InterPro" id="IPR009022">
    <property type="entry name" value="EFG_III"/>
</dbReference>
<dbReference type="InterPro" id="IPR047872">
    <property type="entry name" value="EFG_IV"/>
</dbReference>
<dbReference type="Pfam" id="PF00009">
    <property type="entry name" value="GTP_EFTU"/>
    <property type="match status" value="1"/>
</dbReference>
<dbReference type="Gene3D" id="3.30.70.240">
    <property type="match status" value="1"/>
</dbReference>
<dbReference type="SMART" id="SM00838">
    <property type="entry name" value="EFG_C"/>
    <property type="match status" value="1"/>
</dbReference>
<dbReference type="CDD" id="cd04088">
    <property type="entry name" value="EFG_mtEFG_II"/>
    <property type="match status" value="1"/>
</dbReference>
<protein>
    <recommendedName>
        <fullName evidence="2 7">Elongation factor G</fullName>
        <shortName evidence="7">EF-G</shortName>
    </recommendedName>
</protein>
<dbReference type="NCBIfam" id="TIGR00484">
    <property type="entry name" value="EF-G"/>
    <property type="match status" value="1"/>
</dbReference>
<evidence type="ECO:0000313" key="10">
    <source>
        <dbReference type="Proteomes" id="UP000035709"/>
    </source>
</evidence>
<comment type="subcellular location">
    <subcellularLocation>
        <location evidence="7">Cytoplasm</location>
    </subcellularLocation>
</comment>
<dbReference type="InterPro" id="IPR000640">
    <property type="entry name" value="EFG_V-like"/>
</dbReference>
<dbReference type="FunFam" id="3.30.230.10:FF:000003">
    <property type="entry name" value="Elongation factor G"/>
    <property type="match status" value="1"/>
</dbReference>
<dbReference type="InterPro" id="IPR031157">
    <property type="entry name" value="G_TR_CS"/>
</dbReference>
<keyword evidence="6 7" id="KW-0342">GTP-binding</keyword>
<dbReference type="FunFam" id="3.40.50.300:FF:000029">
    <property type="entry name" value="Elongation factor G"/>
    <property type="match status" value="1"/>
</dbReference>
<dbReference type="Pfam" id="PF03764">
    <property type="entry name" value="EFG_IV"/>
    <property type="match status" value="1"/>
</dbReference>
<dbReference type="Gene3D" id="3.40.50.300">
    <property type="entry name" value="P-loop containing nucleotide triphosphate hydrolases"/>
    <property type="match status" value="1"/>
</dbReference>
<dbReference type="CDD" id="cd16262">
    <property type="entry name" value="EFG_III"/>
    <property type="match status" value="1"/>
</dbReference>
<dbReference type="InterPro" id="IPR005517">
    <property type="entry name" value="Transl_elong_EFG/EF2_IV"/>
</dbReference>
<organism evidence="9 10">
    <name type="scientific">Lactobacillus acetotolerans</name>
    <dbReference type="NCBI Taxonomy" id="1600"/>
    <lineage>
        <taxon>Bacteria</taxon>
        <taxon>Bacillati</taxon>
        <taxon>Bacillota</taxon>
        <taxon>Bacilli</taxon>
        <taxon>Lactobacillales</taxon>
        <taxon>Lactobacillaceae</taxon>
        <taxon>Lactobacillus</taxon>
    </lineage>
</organism>
<dbReference type="SUPFAM" id="SSF50447">
    <property type="entry name" value="Translation proteins"/>
    <property type="match status" value="1"/>
</dbReference>
<dbReference type="InterPro" id="IPR014721">
    <property type="entry name" value="Ribsml_uS5_D2-typ_fold_subgr"/>
</dbReference>
<dbReference type="PATRIC" id="fig|1600.4.peg.360"/>
<dbReference type="CDD" id="cd03713">
    <property type="entry name" value="EFG_mtEFG_C"/>
    <property type="match status" value="1"/>
</dbReference>
<dbReference type="NCBIfam" id="NF009379">
    <property type="entry name" value="PRK12740.1-3"/>
    <property type="match status" value="1"/>
</dbReference>
<accession>A0A0D6A1R1</accession>
<feature type="domain" description="Tr-type G" evidence="8">
    <location>
        <begin position="10"/>
        <end position="285"/>
    </location>
</feature>
<keyword evidence="4 7" id="KW-0251">Elongation factor</keyword>
<dbReference type="SUPFAM" id="SSF54211">
    <property type="entry name" value="Ribosomal protein S5 domain 2-like"/>
    <property type="match status" value="1"/>
</dbReference>
<feature type="binding site" evidence="7">
    <location>
        <begin position="83"/>
        <end position="87"/>
    </location>
    <ligand>
        <name>GTP</name>
        <dbReference type="ChEBI" id="CHEBI:37565"/>
    </ligand>
</feature>
<evidence type="ECO:0000256" key="7">
    <source>
        <dbReference type="HAMAP-Rule" id="MF_00054"/>
    </source>
</evidence>
<dbReference type="PANTHER" id="PTHR43261:SF1">
    <property type="entry name" value="RIBOSOME-RELEASING FACTOR 2, MITOCHONDRIAL"/>
    <property type="match status" value="1"/>
</dbReference>
<feature type="binding site" evidence="7">
    <location>
        <begin position="137"/>
        <end position="140"/>
    </location>
    <ligand>
        <name>GTP</name>
        <dbReference type="ChEBI" id="CHEBI:37565"/>
    </ligand>
</feature>
<evidence type="ECO:0000259" key="8">
    <source>
        <dbReference type="PROSITE" id="PS51722"/>
    </source>
</evidence>
<dbReference type="GO" id="GO:0003924">
    <property type="term" value="F:GTPase activity"/>
    <property type="evidence" value="ECO:0007669"/>
    <property type="project" value="InterPro"/>
</dbReference>
<dbReference type="Proteomes" id="UP000035709">
    <property type="component" value="Chromosome"/>
</dbReference>
<dbReference type="KEGG" id="lae:LBAT_0353"/>
<name>A0A0D6A1R1_9LACO</name>
<dbReference type="InterPro" id="IPR004540">
    <property type="entry name" value="Transl_elong_EFG/EF2"/>
</dbReference>
<dbReference type="InterPro" id="IPR035647">
    <property type="entry name" value="EFG_III/V"/>
</dbReference>
<proteinExistence type="inferred from homology"/>
<dbReference type="HAMAP" id="MF_00054_B">
    <property type="entry name" value="EF_G_EF_2_B"/>
    <property type="match status" value="1"/>
</dbReference>
<dbReference type="InterPro" id="IPR053905">
    <property type="entry name" value="EF-G-like_DII"/>
</dbReference>
<dbReference type="PANTHER" id="PTHR43261">
    <property type="entry name" value="TRANSLATION ELONGATION FACTOR G-RELATED"/>
    <property type="match status" value="1"/>
</dbReference>
<reference evidence="9 10" key="1">
    <citation type="submission" date="2015-03" db="EMBL/GenBank/DDBJ databases">
        <title>Complete genome sequence of Lactobacillus acetotolerans NBRC 13120.</title>
        <authorList>
            <person name="Toh H."/>
            <person name="Morita H."/>
            <person name="Fujita N."/>
        </authorList>
    </citation>
    <scope>NUCLEOTIDE SEQUENCE [LARGE SCALE GENOMIC DNA]</scope>
    <source>
        <strain evidence="9 10">NBRC 13120</strain>
    </source>
</reference>
<dbReference type="RefSeq" id="WP_060459197.1">
    <property type="nucleotide sequence ID" value="NZ_AP014808.1"/>
</dbReference>
<dbReference type="FunFam" id="2.40.30.10:FF:000006">
    <property type="entry name" value="Elongation factor G"/>
    <property type="match status" value="1"/>
</dbReference>
<dbReference type="InterPro" id="IPR009000">
    <property type="entry name" value="Transl_B-barrel_sf"/>
</dbReference>
<dbReference type="PROSITE" id="PS00301">
    <property type="entry name" value="G_TR_1"/>
    <property type="match status" value="1"/>
</dbReference>
<evidence type="ECO:0000256" key="2">
    <source>
        <dbReference type="ARBA" id="ARBA00017872"/>
    </source>
</evidence>
<keyword evidence="3 7" id="KW-0547">Nucleotide-binding</keyword>
<keyword evidence="10" id="KW-1185">Reference proteome</keyword>
<keyword evidence="7" id="KW-0963">Cytoplasm</keyword>
<comment type="function">
    <text evidence="7">Catalyzes the GTP-dependent ribosomal translocation step during translation elongation. During this step, the ribosome changes from the pre-translocational (PRE) to the post-translocational (POST) state as the newly formed A-site-bound peptidyl-tRNA and P-site-bound deacylated tRNA move to the P and E sites, respectively. Catalyzes the coordinated movement of the two tRNA molecules, the mRNA and conformational changes in the ribosome.</text>
</comment>
<comment type="similarity">
    <text evidence="1 7">Belongs to the TRAFAC class translation factor GTPase superfamily. Classic translation factor GTPase family. EF-G/EF-2 subfamily.</text>
</comment>
<dbReference type="SUPFAM" id="SSF54980">
    <property type="entry name" value="EF-G C-terminal domain-like"/>
    <property type="match status" value="2"/>
</dbReference>
<dbReference type="AlphaFoldDB" id="A0A0D6A1R1"/>
<dbReference type="InterPro" id="IPR035649">
    <property type="entry name" value="EFG_V"/>
</dbReference>
<dbReference type="Gene3D" id="3.30.70.870">
    <property type="entry name" value="Elongation Factor G (Translational Gtpase), domain 3"/>
    <property type="match status" value="1"/>
</dbReference>
<gene>
    <name evidence="7" type="primary">fusA</name>
    <name evidence="9" type="ORF">LBAT_0353</name>
</gene>
<evidence type="ECO:0000256" key="1">
    <source>
        <dbReference type="ARBA" id="ARBA00005870"/>
    </source>
</evidence>
<dbReference type="Gene3D" id="3.30.230.10">
    <property type="match status" value="1"/>
</dbReference>
<keyword evidence="5 7" id="KW-0648">Protein biosynthesis</keyword>
<dbReference type="CDD" id="cd01434">
    <property type="entry name" value="EFG_mtEFG1_IV"/>
    <property type="match status" value="1"/>
</dbReference>
<dbReference type="InterPro" id="IPR005225">
    <property type="entry name" value="Small_GTP-bd"/>
</dbReference>
<dbReference type="GO" id="GO:0032790">
    <property type="term" value="P:ribosome disassembly"/>
    <property type="evidence" value="ECO:0007669"/>
    <property type="project" value="TreeGrafter"/>
</dbReference>
<dbReference type="PROSITE" id="PS51722">
    <property type="entry name" value="G_TR_2"/>
    <property type="match status" value="1"/>
</dbReference>
<sequence length="701" mass="77339">MANKREFPLAKTRNIGIMAHIDAGKTTTTERILYYTGKIHKIGETHEGDTQMDWMSEEKERGITITSAATTAQWKDHRINIIDTPGHVDFTIEVERSLRVLDGAVTVLDAQAGVEPQTENVWRQAETYGVPRIVFVNKMDKVGADFDYSVKTLHTRLKANAHAVQMPIGSADTFEGAIDLINMKADIYDEDKLGSKWDTVPVPDKYLADAKKCREELVEAVADVDDGIMDKYLNGDKISIDELKAAIRKATLNLKFFPVFAGSAFKNKGVQMLLDGVIDYLPSPLDVKPYVAHDPKTGKEVELKADDSKPFAALAFKISSDPFVGRLTFIRVYTGSLESGSYVLNASKDKRERVGRLLQMHANSRKEIPEVFSGDIAGAIGLKNTTTGDSLTDPDHPLILESLKVPDPVIQVSIEPKSKADRDKLDIALQKLTEEDPTFKAETNPETGQTLIAGMGELHLQIMVERMKREFHVEVEIGEPQVAYRETFTKEAKAQGKFVRQSGGKGQYGDVWIDFIPNDRGKGYEFEDAIVGGVVPREFIPSVDQGLQEAMKNGILAGYPLIDVKAKLYDGSYHEVDSSEAAFKVAASLALRNAAPKAGAVILEPIMKVQVITPEEYLGDVMGSITARRGTIDNMQDRAGAKVLNSMVPLAEMFGYATTLRSSTQGRGTFTMVFDHYSPTPKSIQEKIIKKRGGDTDADDK</sequence>
<dbReference type="InterPro" id="IPR000795">
    <property type="entry name" value="T_Tr_GTP-bd_dom"/>
</dbReference>
<dbReference type="CDD" id="cd01886">
    <property type="entry name" value="EF-G"/>
    <property type="match status" value="1"/>
</dbReference>